<feature type="transmembrane region" description="Helical" evidence="1">
    <location>
        <begin position="12"/>
        <end position="29"/>
    </location>
</feature>
<feature type="transmembrane region" description="Helical" evidence="1">
    <location>
        <begin position="134"/>
        <end position="150"/>
    </location>
</feature>
<feature type="transmembrane region" description="Helical" evidence="1">
    <location>
        <begin position="108"/>
        <end position="128"/>
    </location>
</feature>
<reference evidence="3" key="1">
    <citation type="journal article" date="2019" name="Int. J. Syst. Evol. Microbiol.">
        <title>The Global Catalogue of Microorganisms (GCM) 10K type strain sequencing project: providing services to taxonomists for standard genome sequencing and annotation.</title>
        <authorList>
            <consortium name="The Broad Institute Genomics Platform"/>
            <consortium name="The Broad Institute Genome Sequencing Center for Infectious Disease"/>
            <person name="Wu L."/>
            <person name="Ma J."/>
        </authorList>
    </citation>
    <scope>NUCLEOTIDE SEQUENCE [LARGE SCALE GENOMIC DNA]</scope>
    <source>
        <strain evidence="3">CGMCC 4.1434</strain>
    </source>
</reference>
<dbReference type="Proteomes" id="UP001596109">
    <property type="component" value="Unassembled WGS sequence"/>
</dbReference>
<keyword evidence="1" id="KW-1133">Transmembrane helix</keyword>
<feature type="transmembrane region" description="Helical" evidence="1">
    <location>
        <begin position="198"/>
        <end position="218"/>
    </location>
</feature>
<dbReference type="EMBL" id="JBHSNO010000015">
    <property type="protein sequence ID" value="MFC5591264.1"/>
    <property type="molecule type" value="Genomic_DNA"/>
</dbReference>
<keyword evidence="3" id="KW-1185">Reference proteome</keyword>
<dbReference type="RefSeq" id="WP_381438827.1">
    <property type="nucleotide sequence ID" value="NZ_JBHSNO010000015.1"/>
</dbReference>
<feature type="transmembrane region" description="Helical" evidence="1">
    <location>
        <begin position="341"/>
        <end position="362"/>
    </location>
</feature>
<sequence length="512" mass="59595">MDALQSVFNNREIALGGWVIIAIIVGLFTKAGRNFLKSVLPIVFSRKFVVFYIVFLGFFSLTVLYLYHAEFWDLSLLKDTVFWVVFILVPLFAKTIENAKDGRFFAKLIKDNLAIIVLIEFILNFWTFNLAVEILAIPIALLFGGVYAVASREEKTVMVKKFIDGLFVIFGILVIIFTLYNLIQRPGEILNIKTLKEFLLPILLLFMNLPVVYGLALYNTYEQVFVRVKGQPKEQQKIKRLLFRFAGINLTKVTSLKNNLMRTINLSRTAKELKQNLREFENYLNSRIGDNYMKRPRFYILSCILMIIICLLGIIASTSTVGLKDLVTFNFVLDIAKMKQIVTYVLSTGLAISISFLIYFIGFRKRKYEEISQIKKFALHDLLFFIKYQNRMLRDFPSVENPQKLFAQYISIIYDIKRESDKAIVIYDNLMTNWELEAIKRLQTYTASLISTIGIDDIERYCAEEFAIFYNDKKTTSIQNEKINIFTSDIERDIKKYSEQIKLCMEIFKISK</sequence>
<organism evidence="2 3">
    <name type="scientific">Sporosarcina soli</name>
    <dbReference type="NCBI Taxonomy" id="334736"/>
    <lineage>
        <taxon>Bacteria</taxon>
        <taxon>Bacillati</taxon>
        <taxon>Bacillota</taxon>
        <taxon>Bacilli</taxon>
        <taxon>Bacillales</taxon>
        <taxon>Caryophanaceae</taxon>
        <taxon>Sporosarcina</taxon>
    </lineage>
</organism>
<protein>
    <submittedName>
        <fullName evidence="2">Uncharacterized protein</fullName>
    </submittedName>
</protein>
<evidence type="ECO:0000313" key="3">
    <source>
        <dbReference type="Proteomes" id="UP001596109"/>
    </source>
</evidence>
<feature type="transmembrane region" description="Helical" evidence="1">
    <location>
        <begin position="162"/>
        <end position="183"/>
    </location>
</feature>
<feature type="transmembrane region" description="Helical" evidence="1">
    <location>
        <begin position="298"/>
        <end position="321"/>
    </location>
</feature>
<proteinExistence type="predicted"/>
<keyword evidence="1" id="KW-0472">Membrane</keyword>
<evidence type="ECO:0000256" key="1">
    <source>
        <dbReference type="SAM" id="Phobius"/>
    </source>
</evidence>
<feature type="transmembrane region" description="Helical" evidence="1">
    <location>
        <begin position="49"/>
        <end position="68"/>
    </location>
</feature>
<keyword evidence="1" id="KW-0812">Transmembrane</keyword>
<evidence type="ECO:0000313" key="2">
    <source>
        <dbReference type="EMBL" id="MFC5591264.1"/>
    </source>
</evidence>
<feature type="transmembrane region" description="Helical" evidence="1">
    <location>
        <begin position="80"/>
        <end position="96"/>
    </location>
</feature>
<name>A0ABW0TQW7_9BACL</name>
<accession>A0ABW0TQW7</accession>
<comment type="caution">
    <text evidence="2">The sequence shown here is derived from an EMBL/GenBank/DDBJ whole genome shotgun (WGS) entry which is preliminary data.</text>
</comment>
<gene>
    <name evidence="2" type="ORF">ACFPRA_20485</name>
</gene>